<organism evidence="5 6">
    <name type="scientific">Novipirellula herctigrandis</name>
    <dbReference type="NCBI Taxonomy" id="2527986"/>
    <lineage>
        <taxon>Bacteria</taxon>
        <taxon>Pseudomonadati</taxon>
        <taxon>Planctomycetota</taxon>
        <taxon>Planctomycetia</taxon>
        <taxon>Pirellulales</taxon>
        <taxon>Pirellulaceae</taxon>
        <taxon>Novipirellula</taxon>
    </lineage>
</organism>
<evidence type="ECO:0000313" key="5">
    <source>
        <dbReference type="EMBL" id="TWT81374.1"/>
    </source>
</evidence>
<evidence type="ECO:0000256" key="1">
    <source>
        <dbReference type="ARBA" id="ARBA00011028"/>
    </source>
</evidence>
<dbReference type="Pfam" id="PF01297">
    <property type="entry name" value="ZnuA"/>
    <property type="match status" value="1"/>
</dbReference>
<dbReference type="InterPro" id="IPR050492">
    <property type="entry name" value="Bact_metal-bind_prot9"/>
</dbReference>
<dbReference type="AlphaFoldDB" id="A0A5C5Z231"/>
<dbReference type="GO" id="GO:0007155">
    <property type="term" value="P:cell adhesion"/>
    <property type="evidence" value="ECO:0007669"/>
    <property type="project" value="InterPro"/>
</dbReference>
<dbReference type="PRINTS" id="PR00691">
    <property type="entry name" value="ADHESINB"/>
</dbReference>
<dbReference type="Proteomes" id="UP000315010">
    <property type="component" value="Unassembled WGS sequence"/>
</dbReference>
<sequence precursor="true">MSKTRTIFAAVLCFLAVAGCTKVNWSKTELKRARAKPIVIAVNYPLAYFAERLVGTMADVRCIVPVGEVASQWNPNEEDVSELQSADLILLNGAGFASWIESVTLPPSKLSVTTRGFSNDDFIAQTGAVVHTHGPKGEADDANLVSETWLDIRLATKQIDVIREEMLKLFPQSRDQIQTNYDDLLADLEKLDGETDRVVKSLAANWIASRGCYEYFAKRYSLDLKSYDLRADEAVNSQRWKLVDQDVKERNVKAMLWHEQPNKEIQDRFDQLQVKVIVFCPLLKVPEDGDFLLIMNESIHNIAATSE</sequence>
<comment type="caution">
    <text evidence="5">The sequence shown here is derived from an EMBL/GenBank/DDBJ whole genome shotgun (WGS) entry which is preliminary data.</text>
</comment>
<comment type="similarity">
    <text evidence="1">Belongs to the bacterial solute-binding protein 9 family.</text>
</comment>
<dbReference type="InterPro" id="IPR006127">
    <property type="entry name" value="ZnuA-like"/>
</dbReference>
<name>A0A5C5Z231_9BACT</name>
<dbReference type="InterPro" id="IPR006129">
    <property type="entry name" value="AdhesinB"/>
</dbReference>
<feature type="chain" id="PRO_5022887977" evidence="4">
    <location>
        <begin position="19"/>
        <end position="307"/>
    </location>
</feature>
<keyword evidence="5" id="KW-0449">Lipoprotein</keyword>
<dbReference type="Gene3D" id="3.40.50.1980">
    <property type="entry name" value="Nitrogenase molybdenum iron protein domain"/>
    <property type="match status" value="2"/>
</dbReference>
<dbReference type="GO" id="GO:0030001">
    <property type="term" value="P:metal ion transport"/>
    <property type="evidence" value="ECO:0007669"/>
    <property type="project" value="InterPro"/>
</dbReference>
<protein>
    <submittedName>
        <fullName evidence="5">Metal ABC transporter substrate-binding lipoprotein</fullName>
    </submittedName>
</protein>
<gene>
    <name evidence="5" type="primary">mtsA</name>
    <name evidence="5" type="ORF">CA13_28260</name>
</gene>
<dbReference type="SUPFAM" id="SSF53807">
    <property type="entry name" value="Helical backbone' metal receptor"/>
    <property type="match status" value="1"/>
</dbReference>
<evidence type="ECO:0000313" key="6">
    <source>
        <dbReference type="Proteomes" id="UP000315010"/>
    </source>
</evidence>
<dbReference type="PANTHER" id="PTHR42953:SF3">
    <property type="entry name" value="HIGH-AFFINITY ZINC UPTAKE SYSTEM PROTEIN ZNUA"/>
    <property type="match status" value="1"/>
</dbReference>
<reference evidence="5 6" key="1">
    <citation type="submission" date="2019-02" db="EMBL/GenBank/DDBJ databases">
        <title>Deep-cultivation of Planctomycetes and their phenomic and genomic characterization uncovers novel biology.</title>
        <authorList>
            <person name="Wiegand S."/>
            <person name="Jogler M."/>
            <person name="Boedeker C."/>
            <person name="Pinto D."/>
            <person name="Vollmers J."/>
            <person name="Rivas-Marin E."/>
            <person name="Kohn T."/>
            <person name="Peeters S.H."/>
            <person name="Heuer A."/>
            <person name="Rast P."/>
            <person name="Oberbeckmann S."/>
            <person name="Bunk B."/>
            <person name="Jeske O."/>
            <person name="Meyerdierks A."/>
            <person name="Storesund J.E."/>
            <person name="Kallscheuer N."/>
            <person name="Luecker S."/>
            <person name="Lage O.M."/>
            <person name="Pohl T."/>
            <person name="Merkel B.J."/>
            <person name="Hornburger P."/>
            <person name="Mueller R.-W."/>
            <person name="Bruemmer F."/>
            <person name="Labrenz M."/>
            <person name="Spormann A.M."/>
            <person name="Op Den Camp H."/>
            <person name="Overmann J."/>
            <person name="Amann R."/>
            <person name="Jetten M.S.M."/>
            <person name="Mascher T."/>
            <person name="Medema M.H."/>
            <person name="Devos D.P."/>
            <person name="Kaster A.-K."/>
            <person name="Ovreas L."/>
            <person name="Rohde M."/>
            <person name="Galperin M.Y."/>
            <person name="Jogler C."/>
        </authorList>
    </citation>
    <scope>NUCLEOTIDE SEQUENCE [LARGE SCALE GENOMIC DNA]</scope>
    <source>
        <strain evidence="5 6">CA13</strain>
    </source>
</reference>
<keyword evidence="3 4" id="KW-0732">Signal</keyword>
<dbReference type="PROSITE" id="PS51257">
    <property type="entry name" value="PROKAR_LIPOPROTEIN"/>
    <property type="match status" value="1"/>
</dbReference>
<keyword evidence="2" id="KW-0813">Transport</keyword>
<proteinExistence type="inferred from homology"/>
<dbReference type="EMBL" id="SJPJ01000001">
    <property type="protein sequence ID" value="TWT81374.1"/>
    <property type="molecule type" value="Genomic_DNA"/>
</dbReference>
<accession>A0A5C5Z231</accession>
<keyword evidence="6" id="KW-1185">Reference proteome</keyword>
<feature type="signal peptide" evidence="4">
    <location>
        <begin position="1"/>
        <end position="18"/>
    </location>
</feature>
<evidence type="ECO:0000256" key="4">
    <source>
        <dbReference type="SAM" id="SignalP"/>
    </source>
</evidence>
<evidence type="ECO:0000256" key="2">
    <source>
        <dbReference type="ARBA" id="ARBA00022448"/>
    </source>
</evidence>
<dbReference type="PANTHER" id="PTHR42953">
    <property type="entry name" value="HIGH-AFFINITY ZINC UPTAKE SYSTEM PROTEIN ZNUA-RELATED"/>
    <property type="match status" value="1"/>
</dbReference>
<dbReference type="OrthoDB" id="9793396at2"/>
<dbReference type="GO" id="GO:0046872">
    <property type="term" value="F:metal ion binding"/>
    <property type="evidence" value="ECO:0007669"/>
    <property type="project" value="InterPro"/>
</dbReference>
<evidence type="ECO:0000256" key="3">
    <source>
        <dbReference type="ARBA" id="ARBA00022729"/>
    </source>
</evidence>